<evidence type="ECO:0000256" key="1">
    <source>
        <dbReference type="SAM" id="Phobius"/>
    </source>
</evidence>
<organism evidence="2 3">
    <name type="scientific">Candidatus Niyogibacteria bacterium RIFCSPLOWO2_02_FULL_45_13</name>
    <dbReference type="NCBI Taxonomy" id="1801725"/>
    <lineage>
        <taxon>Bacteria</taxon>
        <taxon>Candidatus Niyogiibacteriota</taxon>
    </lineage>
</organism>
<dbReference type="EMBL" id="MHMR01000007">
    <property type="protein sequence ID" value="OGZ31204.1"/>
    <property type="molecule type" value="Genomic_DNA"/>
</dbReference>
<keyword evidence="1" id="KW-0472">Membrane</keyword>
<evidence type="ECO:0000313" key="2">
    <source>
        <dbReference type="EMBL" id="OGZ31204.1"/>
    </source>
</evidence>
<dbReference type="AlphaFoldDB" id="A0A1G2EZE8"/>
<proteinExistence type="predicted"/>
<sequence>MSILDFIEKLQKKPESSREKILAMSVILIMFSIIAIWAQTVRRGFSDYQAPDNTANPAQALWSAAKDGFGSAMDQFRSFKNI</sequence>
<protein>
    <submittedName>
        <fullName evidence="2">Uncharacterized protein</fullName>
    </submittedName>
</protein>
<comment type="caution">
    <text evidence="2">The sequence shown here is derived from an EMBL/GenBank/DDBJ whole genome shotgun (WGS) entry which is preliminary data.</text>
</comment>
<keyword evidence="1" id="KW-0812">Transmembrane</keyword>
<accession>A0A1G2EZE8</accession>
<feature type="transmembrane region" description="Helical" evidence="1">
    <location>
        <begin position="21"/>
        <end position="38"/>
    </location>
</feature>
<evidence type="ECO:0000313" key="3">
    <source>
        <dbReference type="Proteomes" id="UP000178428"/>
    </source>
</evidence>
<name>A0A1G2EZE8_9BACT</name>
<keyword evidence="1" id="KW-1133">Transmembrane helix</keyword>
<dbReference type="STRING" id="1801725.A3J00_01495"/>
<dbReference type="Proteomes" id="UP000178428">
    <property type="component" value="Unassembled WGS sequence"/>
</dbReference>
<gene>
    <name evidence="2" type="ORF">A3J00_01495</name>
</gene>
<reference evidence="2 3" key="1">
    <citation type="journal article" date="2016" name="Nat. Commun.">
        <title>Thousands of microbial genomes shed light on interconnected biogeochemical processes in an aquifer system.</title>
        <authorList>
            <person name="Anantharaman K."/>
            <person name="Brown C.T."/>
            <person name="Hug L.A."/>
            <person name="Sharon I."/>
            <person name="Castelle C.J."/>
            <person name="Probst A.J."/>
            <person name="Thomas B.C."/>
            <person name="Singh A."/>
            <person name="Wilkins M.J."/>
            <person name="Karaoz U."/>
            <person name="Brodie E.L."/>
            <person name="Williams K.H."/>
            <person name="Hubbard S.S."/>
            <person name="Banfield J.F."/>
        </authorList>
    </citation>
    <scope>NUCLEOTIDE SEQUENCE [LARGE SCALE GENOMIC DNA]</scope>
</reference>